<evidence type="ECO:0000256" key="1">
    <source>
        <dbReference type="ARBA" id="ARBA00023015"/>
    </source>
</evidence>
<comment type="caution">
    <text evidence="6">The sequence shown here is derived from an EMBL/GenBank/DDBJ whole genome shotgun (WGS) entry which is preliminary data.</text>
</comment>
<accession>A0A9W9JG72</accession>
<evidence type="ECO:0000313" key="7">
    <source>
        <dbReference type="Proteomes" id="UP001150904"/>
    </source>
</evidence>
<evidence type="ECO:0000256" key="3">
    <source>
        <dbReference type="ARBA" id="ARBA00023242"/>
    </source>
</evidence>
<evidence type="ECO:0000259" key="5">
    <source>
        <dbReference type="PROSITE" id="PS50048"/>
    </source>
</evidence>
<dbReference type="RefSeq" id="XP_058305929.1">
    <property type="nucleotide sequence ID" value="XM_058455941.1"/>
</dbReference>
<keyword evidence="3" id="KW-0539">Nucleus</keyword>
<sequence>MEYTVERFQQAFKAFIAPPEQETEIAELASFIDDKPYYHLRRHARKKLSALGMPWIDNDMTGTYDPLEDSPRSKRKLTSERRGGQFSRPPKRAKNLSPASLEELQNKIEEQEKQKRSAENRRRKEEEAFLSSGPFDYNLRTRTKPSEILEKGLGNAKMANDTDPGEQDTLGSSLSHKGCLACRDLQIECSLIEYPFSYPCSDCRDDRIECKLDPSPIWKRPCEGCKRRRAQCSYSSGDYDHKLPCHFCLQHGFDCVAGPARKQPTAGQSQTTNMEMTDDPQGYKTHHTMAEDATAEANGGSSHLDLDESNQFPLETEAESEVSLRSKISVIAGTTPTPSTTLSETSERPALNASDQTCHRLTGVQTSLKLWHEISTDGSKPCNWCYNFAYGISGDSELSHEIMSKSYDHILGQQRADTQGREPRRMCINCTIARISILKCPHDKIQSLSGSPISHQEVRAAFDELAKASVALESTSDQAGKCFPLPGYPWCAICREPAFYLCTSHQEFANDEWSLGQYIPSDPGCGLRLCDYCAHYAQVYRGDLDAVVKKGQEDTNNKTELRADVEFILKRSPDNPFKRLAGLE</sequence>
<reference evidence="6" key="1">
    <citation type="submission" date="2022-12" db="EMBL/GenBank/DDBJ databases">
        <authorList>
            <person name="Petersen C."/>
        </authorList>
    </citation>
    <scope>NUCLEOTIDE SEQUENCE</scope>
    <source>
        <strain evidence="6">IBT 15544</strain>
    </source>
</reference>
<feature type="compositionally biased region" description="Basic and acidic residues" evidence="4">
    <location>
        <begin position="104"/>
        <end position="127"/>
    </location>
</feature>
<evidence type="ECO:0000313" key="6">
    <source>
        <dbReference type="EMBL" id="KAJ5195441.1"/>
    </source>
</evidence>
<protein>
    <recommendedName>
        <fullName evidence="5">Zn(2)-C6 fungal-type domain-containing protein</fullName>
    </recommendedName>
</protein>
<keyword evidence="7" id="KW-1185">Reference proteome</keyword>
<evidence type="ECO:0000256" key="4">
    <source>
        <dbReference type="SAM" id="MobiDB-lite"/>
    </source>
</evidence>
<reference evidence="6" key="2">
    <citation type="journal article" date="2023" name="IMA Fungus">
        <title>Comparative genomic study of the Penicillium genus elucidates a diverse pangenome and 15 lateral gene transfer events.</title>
        <authorList>
            <person name="Petersen C."/>
            <person name="Sorensen T."/>
            <person name="Nielsen M.R."/>
            <person name="Sondergaard T.E."/>
            <person name="Sorensen J.L."/>
            <person name="Fitzpatrick D.A."/>
            <person name="Frisvad J.C."/>
            <person name="Nielsen K.L."/>
        </authorList>
    </citation>
    <scope>NUCLEOTIDE SEQUENCE</scope>
    <source>
        <strain evidence="6">IBT 15544</strain>
    </source>
</reference>
<dbReference type="Proteomes" id="UP001150904">
    <property type="component" value="Unassembled WGS sequence"/>
</dbReference>
<gene>
    <name evidence="6" type="ORF">N7498_008879</name>
</gene>
<organism evidence="6 7">
    <name type="scientific">Penicillium cinerascens</name>
    <dbReference type="NCBI Taxonomy" id="70096"/>
    <lineage>
        <taxon>Eukaryota</taxon>
        <taxon>Fungi</taxon>
        <taxon>Dikarya</taxon>
        <taxon>Ascomycota</taxon>
        <taxon>Pezizomycotina</taxon>
        <taxon>Eurotiomycetes</taxon>
        <taxon>Eurotiomycetidae</taxon>
        <taxon>Eurotiales</taxon>
        <taxon>Aspergillaceae</taxon>
        <taxon>Penicillium</taxon>
    </lineage>
</organism>
<dbReference type="OrthoDB" id="5303703at2759"/>
<dbReference type="GO" id="GO:0008270">
    <property type="term" value="F:zinc ion binding"/>
    <property type="evidence" value="ECO:0007669"/>
    <property type="project" value="InterPro"/>
</dbReference>
<dbReference type="GeneID" id="83183242"/>
<keyword evidence="2" id="KW-0804">Transcription</keyword>
<dbReference type="GO" id="GO:0000981">
    <property type="term" value="F:DNA-binding transcription factor activity, RNA polymerase II-specific"/>
    <property type="evidence" value="ECO:0007669"/>
    <property type="project" value="InterPro"/>
</dbReference>
<feature type="region of interest" description="Disordered" evidence="4">
    <location>
        <begin position="61"/>
        <end position="129"/>
    </location>
</feature>
<feature type="compositionally biased region" description="Basic and acidic residues" evidence="4">
    <location>
        <begin position="69"/>
        <end position="83"/>
    </location>
</feature>
<evidence type="ECO:0000256" key="2">
    <source>
        <dbReference type="ARBA" id="ARBA00023163"/>
    </source>
</evidence>
<feature type="domain" description="Zn(2)-C6 fungal-type" evidence="5">
    <location>
        <begin position="199"/>
        <end position="234"/>
    </location>
</feature>
<dbReference type="PROSITE" id="PS50048">
    <property type="entry name" value="ZN2_CY6_FUNGAL_2"/>
    <property type="match status" value="1"/>
</dbReference>
<proteinExistence type="predicted"/>
<name>A0A9W9JG72_9EURO</name>
<dbReference type="EMBL" id="JAPQKR010000015">
    <property type="protein sequence ID" value="KAJ5195441.1"/>
    <property type="molecule type" value="Genomic_DNA"/>
</dbReference>
<keyword evidence="1" id="KW-0805">Transcription regulation</keyword>
<dbReference type="InterPro" id="IPR001138">
    <property type="entry name" value="Zn2Cys6_DnaBD"/>
</dbReference>
<dbReference type="AlphaFoldDB" id="A0A9W9JG72"/>